<name>A0A218YWA3_9HELO</name>
<feature type="compositionally biased region" description="Basic and acidic residues" evidence="1">
    <location>
        <begin position="46"/>
        <end position="56"/>
    </location>
</feature>
<feature type="compositionally biased region" description="Low complexity" evidence="1">
    <location>
        <begin position="1"/>
        <end position="19"/>
    </location>
</feature>
<dbReference type="AlphaFoldDB" id="A0A218YWA3"/>
<evidence type="ECO:0000256" key="1">
    <source>
        <dbReference type="SAM" id="MobiDB-lite"/>
    </source>
</evidence>
<keyword evidence="3" id="KW-1185">Reference proteome</keyword>
<proteinExistence type="predicted"/>
<organism evidence="2 3">
    <name type="scientific">Diplocarpon coronariae</name>
    <dbReference type="NCBI Taxonomy" id="2795749"/>
    <lineage>
        <taxon>Eukaryota</taxon>
        <taxon>Fungi</taxon>
        <taxon>Dikarya</taxon>
        <taxon>Ascomycota</taxon>
        <taxon>Pezizomycotina</taxon>
        <taxon>Leotiomycetes</taxon>
        <taxon>Helotiales</taxon>
        <taxon>Drepanopezizaceae</taxon>
        <taxon>Diplocarpon</taxon>
    </lineage>
</organism>
<dbReference type="Proteomes" id="UP000242519">
    <property type="component" value="Unassembled WGS sequence"/>
</dbReference>
<protein>
    <submittedName>
        <fullName evidence="2">Uncharacterized protein</fullName>
    </submittedName>
</protein>
<sequence length="56" mass="6152">MAAAIYATATRSASSSDQARGGEERDTDFGDKMPRFTGNNNNMNNDDDKKDTGTFW</sequence>
<feature type="region of interest" description="Disordered" evidence="1">
    <location>
        <begin position="1"/>
        <end position="56"/>
    </location>
</feature>
<feature type="compositionally biased region" description="Basic and acidic residues" evidence="1">
    <location>
        <begin position="20"/>
        <end position="34"/>
    </location>
</feature>
<dbReference type="InParanoid" id="A0A218YWA3"/>
<accession>A0A218YWA3</accession>
<dbReference type="EMBL" id="MZNU01000336">
    <property type="protein sequence ID" value="OWP00109.1"/>
    <property type="molecule type" value="Genomic_DNA"/>
</dbReference>
<comment type="caution">
    <text evidence="2">The sequence shown here is derived from an EMBL/GenBank/DDBJ whole genome shotgun (WGS) entry which is preliminary data.</text>
</comment>
<gene>
    <name evidence="2" type="ORF">B2J93_8680</name>
</gene>
<reference evidence="2 3" key="1">
    <citation type="submission" date="2017-04" db="EMBL/GenBank/DDBJ databases">
        <title>Draft genome sequence of Marssonina coronaria NL1: causal agent of apple blotch.</title>
        <authorList>
            <person name="Cheng Q."/>
        </authorList>
    </citation>
    <scope>NUCLEOTIDE SEQUENCE [LARGE SCALE GENOMIC DNA]</scope>
    <source>
        <strain evidence="2 3">NL1</strain>
    </source>
</reference>
<evidence type="ECO:0000313" key="3">
    <source>
        <dbReference type="Proteomes" id="UP000242519"/>
    </source>
</evidence>
<evidence type="ECO:0000313" key="2">
    <source>
        <dbReference type="EMBL" id="OWP00109.1"/>
    </source>
</evidence>